<keyword evidence="7" id="KW-1185">Reference proteome</keyword>
<dbReference type="InterPro" id="IPR016032">
    <property type="entry name" value="Sig_transdc_resp-reg_C-effctor"/>
</dbReference>
<dbReference type="InterPro" id="IPR005158">
    <property type="entry name" value="BTAD"/>
</dbReference>
<comment type="caution">
    <text evidence="6">The sequence shown here is derived from an EMBL/GenBank/DDBJ whole genome shotgun (WGS) entry which is preliminary data.</text>
</comment>
<dbReference type="SMART" id="SM01043">
    <property type="entry name" value="BTAD"/>
    <property type="match status" value="1"/>
</dbReference>
<evidence type="ECO:0000259" key="5">
    <source>
        <dbReference type="PROSITE" id="PS51755"/>
    </source>
</evidence>
<dbReference type="InterPro" id="IPR027417">
    <property type="entry name" value="P-loop_NTPase"/>
</dbReference>
<dbReference type="PRINTS" id="PR00364">
    <property type="entry name" value="DISEASERSIST"/>
</dbReference>
<name>A0ABP3CZS6_9PSEU</name>
<dbReference type="EMBL" id="BAAABU010000003">
    <property type="protein sequence ID" value="GAA0219414.1"/>
    <property type="molecule type" value="Genomic_DNA"/>
</dbReference>
<dbReference type="PANTHER" id="PTHR47691">
    <property type="entry name" value="REGULATOR-RELATED"/>
    <property type="match status" value="1"/>
</dbReference>
<gene>
    <name evidence="6" type="ORF">GCM10010492_16760</name>
</gene>
<dbReference type="InterPro" id="IPR036388">
    <property type="entry name" value="WH-like_DNA-bd_sf"/>
</dbReference>
<comment type="similarity">
    <text evidence="1">Belongs to the AfsR/DnrI/RedD regulatory family.</text>
</comment>
<dbReference type="Proteomes" id="UP001500416">
    <property type="component" value="Unassembled WGS sequence"/>
</dbReference>
<keyword evidence="2 3" id="KW-0238">DNA-binding</keyword>
<evidence type="ECO:0000256" key="2">
    <source>
        <dbReference type="ARBA" id="ARBA00023125"/>
    </source>
</evidence>
<evidence type="ECO:0000313" key="7">
    <source>
        <dbReference type="Proteomes" id="UP001500416"/>
    </source>
</evidence>
<dbReference type="SUPFAM" id="SSF48452">
    <property type="entry name" value="TPR-like"/>
    <property type="match status" value="2"/>
</dbReference>
<dbReference type="InterPro" id="IPR011990">
    <property type="entry name" value="TPR-like_helical_dom_sf"/>
</dbReference>
<feature type="domain" description="OmpR/PhoB-type" evidence="5">
    <location>
        <begin position="1"/>
        <end position="96"/>
    </location>
</feature>
<dbReference type="PROSITE" id="PS51755">
    <property type="entry name" value="OMPR_PHOB"/>
    <property type="match status" value="1"/>
</dbReference>
<dbReference type="PANTHER" id="PTHR47691:SF3">
    <property type="entry name" value="HTH-TYPE TRANSCRIPTIONAL REGULATOR RV0890C-RELATED"/>
    <property type="match status" value="1"/>
</dbReference>
<dbReference type="Pfam" id="PF00486">
    <property type="entry name" value="Trans_reg_C"/>
    <property type="match status" value="1"/>
</dbReference>
<dbReference type="Pfam" id="PF03704">
    <property type="entry name" value="BTAD"/>
    <property type="match status" value="1"/>
</dbReference>
<evidence type="ECO:0000256" key="4">
    <source>
        <dbReference type="SAM" id="MobiDB-lite"/>
    </source>
</evidence>
<dbReference type="CDD" id="cd15831">
    <property type="entry name" value="BTAD"/>
    <property type="match status" value="1"/>
</dbReference>
<dbReference type="Gene3D" id="3.40.50.300">
    <property type="entry name" value="P-loop containing nucleotide triphosphate hydrolases"/>
    <property type="match status" value="1"/>
</dbReference>
<dbReference type="Gene3D" id="1.25.40.10">
    <property type="entry name" value="Tetratricopeptide repeat domain"/>
    <property type="match status" value="3"/>
</dbReference>
<feature type="region of interest" description="Disordered" evidence="4">
    <location>
        <begin position="1015"/>
        <end position="1077"/>
    </location>
</feature>
<dbReference type="SMART" id="SM00862">
    <property type="entry name" value="Trans_reg_C"/>
    <property type="match status" value="1"/>
</dbReference>
<feature type="compositionally biased region" description="Basic and acidic residues" evidence="4">
    <location>
        <begin position="1015"/>
        <end position="1068"/>
    </location>
</feature>
<dbReference type="InterPro" id="IPR001867">
    <property type="entry name" value="OmpR/PhoB-type_DNA-bd"/>
</dbReference>
<evidence type="ECO:0000256" key="3">
    <source>
        <dbReference type="PROSITE-ProRule" id="PRU01091"/>
    </source>
</evidence>
<evidence type="ECO:0000256" key="1">
    <source>
        <dbReference type="ARBA" id="ARBA00005820"/>
    </source>
</evidence>
<protein>
    <submittedName>
        <fullName evidence="6">BTAD domain-containing putative transcriptional regulator</fullName>
    </submittedName>
</protein>
<evidence type="ECO:0000313" key="6">
    <source>
        <dbReference type="EMBL" id="GAA0219414.1"/>
    </source>
</evidence>
<dbReference type="RefSeq" id="WP_343933093.1">
    <property type="nucleotide sequence ID" value="NZ_BAAABU010000003.1"/>
</dbReference>
<dbReference type="SUPFAM" id="SSF46894">
    <property type="entry name" value="C-terminal effector domain of the bipartite response regulators"/>
    <property type="match status" value="1"/>
</dbReference>
<sequence>MRFGVLGPLAVWTSDARPVRIPELKVRALLAELVLEAGRVVPADRLVDHLWGQRLPANPAGALQTRVSQLRGALDNAEPGSRALVVSRPPGYLLDVPADDVDVRRFEALVAQAAAVGSARDRVALLGDALALWRGPALADFADEEFARVAAARLAELWLTAVEQRAEARLELGEQGVLADELGDLVERHPLRERLRAAHLRALYRAGRQGEALAGYRDFRSRLADELGVEPGPELAALHRAILAQDPALGGTRPVSASNLPHVLGELVGREDAVGAVRALPDRLVTLTGPGGVGKTRLALAAAWRAVEDFPDGVWLVELAGLPAGAGADAVAELVAAVVGVRDETSSGLLGHLADALRGKRLMVVLDNCEHVAPAVAEVVGVLLRTAPDVRVLATSQRPLGVAGEVLYAVPPLAEPSAVDLFVARAAAGSPGFTLTPDNADAVAAICRRLDGVPLALELAATRVRALGVHELLARLDDRFRVLSAGHADAPARQRTLRAVIDWSWELLGEAERAVLRRLSVHADGWTLAAAEAVCGDDLDVLDLLARLVDRSLVTVSTVDGYRYRLLESVAEYSAAKLAESGERAEVERRHREYYTGLALRADARLRGPEQREWLRHLDVEAANLRAALDGAVREGTALPLVNALAWYWVLRGRLGEGRRALAAALAAGGAEDDAATARIWLAAFLLRMGENPDADVTAAPRPHDVDALAARARAEVFLAIAGVGIGEVRTGEDQLASALEVFQGLGDQWGIAASLVVRSRHALLRSDLETLTEAGTRAMELFTALGDRWGRLHATYALGWHAEIVGDYDRAAHVHRSGLRMAEDLGLWTDVSDKLGALGRIALLTGDLDRADDLHERARRVAVEQGYPVGEEFAELGLALSARRRGRFDEAEASLRKWLAWDRSLGSDIAQSIILAELGFTAEQRGDADAARALHLDGLAAARRAADPRAVALAFEGLAGVAEPVEAARLLGRAAALRESVGAPLAEGERGDVTRITDRARAALGAETFAAEFARGHETREPADGHEQPGSRETPEPGSRETPEPGSRETPEPGSHETPEPGSHEPAEPFPSGDPG</sequence>
<accession>A0ABP3CZS6</accession>
<dbReference type="Gene3D" id="1.10.10.10">
    <property type="entry name" value="Winged helix-like DNA-binding domain superfamily/Winged helix DNA-binding domain"/>
    <property type="match status" value="1"/>
</dbReference>
<organism evidence="6 7">
    <name type="scientific">Saccharothrix mutabilis subsp. mutabilis</name>
    <dbReference type="NCBI Taxonomy" id="66855"/>
    <lineage>
        <taxon>Bacteria</taxon>
        <taxon>Bacillati</taxon>
        <taxon>Actinomycetota</taxon>
        <taxon>Actinomycetes</taxon>
        <taxon>Pseudonocardiales</taxon>
        <taxon>Pseudonocardiaceae</taxon>
        <taxon>Saccharothrix</taxon>
    </lineage>
</organism>
<feature type="DNA-binding region" description="OmpR/PhoB-type" evidence="3">
    <location>
        <begin position="1"/>
        <end position="96"/>
    </location>
</feature>
<dbReference type="SUPFAM" id="SSF52540">
    <property type="entry name" value="P-loop containing nucleoside triphosphate hydrolases"/>
    <property type="match status" value="1"/>
</dbReference>
<reference evidence="7" key="1">
    <citation type="journal article" date="2019" name="Int. J. Syst. Evol. Microbiol.">
        <title>The Global Catalogue of Microorganisms (GCM) 10K type strain sequencing project: providing services to taxonomists for standard genome sequencing and annotation.</title>
        <authorList>
            <consortium name="The Broad Institute Genomics Platform"/>
            <consortium name="The Broad Institute Genome Sequencing Center for Infectious Disease"/>
            <person name="Wu L."/>
            <person name="Ma J."/>
        </authorList>
    </citation>
    <scope>NUCLEOTIDE SEQUENCE [LARGE SCALE GENOMIC DNA]</scope>
    <source>
        <strain evidence="7">JCM 3380</strain>
    </source>
</reference>
<proteinExistence type="inferred from homology"/>